<name>A0ACB8UY24_9EURO</name>
<gene>
    <name evidence="1" type="ORF">LOY88_003963</name>
</gene>
<reference evidence="1" key="1">
    <citation type="journal article" date="2022" name="bioRxiv">
        <title>Population genetic analysis of Ophidiomyces ophidiicola, the causative agent of snake fungal disease, indicates recent introductions to the USA.</title>
        <authorList>
            <person name="Ladner J.T."/>
            <person name="Palmer J.M."/>
            <person name="Ettinger C.L."/>
            <person name="Stajich J.E."/>
            <person name="Farrell T.M."/>
            <person name="Glorioso B.M."/>
            <person name="Lawson B."/>
            <person name="Price S.J."/>
            <person name="Stengle A.G."/>
            <person name="Grear D.A."/>
            <person name="Lorch J.M."/>
        </authorList>
    </citation>
    <scope>NUCLEOTIDE SEQUENCE</scope>
    <source>
        <strain evidence="1">NWHC 24266-5</strain>
    </source>
</reference>
<proteinExistence type="predicted"/>
<comment type="caution">
    <text evidence="1">The sequence shown here is derived from an EMBL/GenBank/DDBJ whole genome shotgun (WGS) entry which is preliminary data.</text>
</comment>
<organism evidence="1">
    <name type="scientific">Ophidiomyces ophidiicola</name>
    <dbReference type="NCBI Taxonomy" id="1387563"/>
    <lineage>
        <taxon>Eukaryota</taxon>
        <taxon>Fungi</taxon>
        <taxon>Dikarya</taxon>
        <taxon>Ascomycota</taxon>
        <taxon>Pezizomycotina</taxon>
        <taxon>Eurotiomycetes</taxon>
        <taxon>Eurotiomycetidae</taxon>
        <taxon>Onygenales</taxon>
        <taxon>Onygenaceae</taxon>
        <taxon>Ophidiomyces</taxon>
    </lineage>
</organism>
<dbReference type="EMBL" id="JALBCA010000055">
    <property type="protein sequence ID" value="KAI2385730.1"/>
    <property type="molecule type" value="Genomic_DNA"/>
</dbReference>
<accession>A0ACB8UY24</accession>
<evidence type="ECO:0000313" key="1">
    <source>
        <dbReference type="EMBL" id="KAI2385730.1"/>
    </source>
</evidence>
<sequence length="432" mass="48369">MKAVFVTSTLLALTLAAVAPSQYAPYEDKKVFTVKTTTSNHEKLAIIVKDLGLTAWDLPEIAGSTASIAVAPRQLAAFQKATKGMDIRLLYASLAGALAAERVVLERYQSSNLRTWFMSYHSPAEHLTFLTDLQSQFSQNSKIVDVGPSYERRTIKAIHIFGDNSKHKKPPILFLGTIHAREWISTMVVEYIAWMLLKSKDEAKIKRLLDQYDFYIVPVANPDGFAYTQEDFTSSMDFPPRFWRKNRQPTGNPKCIGTDLNRNYPWQWGKGRSSKDPCSDSYQGQAQGYAPEIQSVSQFVDRITVNGKGKMFVDTHSFGGMFMTPYGHNCTKKPSNHEQQMKFATKFAEVVKATHGEIYDAGPMCSVLYEAGGASSDWAYDAKNFEYSFIAELRPTRKRLGAVPQGFLLPPEQIIPTGEETWAGILAGMSMM</sequence>
<protein>
    <submittedName>
        <fullName evidence="1">Uncharacterized protein</fullName>
    </submittedName>
</protein>